<dbReference type="EMBL" id="SRQM01000428">
    <property type="protein sequence ID" value="KAG6110519.1"/>
    <property type="molecule type" value="Genomic_DNA"/>
</dbReference>
<gene>
    <name evidence="1" type="ORF">E4U13_005319</name>
</gene>
<accession>A0A9P7TR78</accession>
<organism evidence="1 2">
    <name type="scientific">Claviceps humidiphila</name>
    <dbReference type="NCBI Taxonomy" id="1294629"/>
    <lineage>
        <taxon>Eukaryota</taxon>
        <taxon>Fungi</taxon>
        <taxon>Dikarya</taxon>
        <taxon>Ascomycota</taxon>
        <taxon>Pezizomycotina</taxon>
        <taxon>Sordariomycetes</taxon>
        <taxon>Hypocreomycetidae</taxon>
        <taxon>Hypocreales</taxon>
        <taxon>Clavicipitaceae</taxon>
        <taxon>Claviceps</taxon>
    </lineage>
</organism>
<sequence length="163" mass="18315">MAPTTRITSLENLLACVEDIDDIRTGKFEPWNLIHLYPIRGQRPSDNEGLSSVDISSGHFTVKKKTHLPSEYASDPLLFVNSYSNYIYSIAEKGQSYVWSKCLDYAMKRFISVKASTIHDAESLDRQLFHGEPCTTGTFLVHDPEAARAWSASAAMRPASAWR</sequence>
<reference evidence="1 2" key="1">
    <citation type="journal article" date="2020" name="bioRxiv">
        <title>Whole genome comparisons of ergot fungi reveals the divergence and evolution of species within the genus Claviceps are the result of varying mechanisms driving genome evolution and host range expansion.</title>
        <authorList>
            <person name="Wyka S.A."/>
            <person name="Mondo S.J."/>
            <person name="Liu M."/>
            <person name="Dettman J."/>
            <person name="Nalam V."/>
            <person name="Broders K.D."/>
        </authorList>
    </citation>
    <scope>NUCLEOTIDE SEQUENCE [LARGE SCALE GENOMIC DNA]</scope>
    <source>
        <strain evidence="1 2">LM576</strain>
    </source>
</reference>
<dbReference type="AlphaFoldDB" id="A0A9P7TR78"/>
<dbReference type="Proteomes" id="UP000732380">
    <property type="component" value="Unassembled WGS sequence"/>
</dbReference>
<protein>
    <submittedName>
        <fullName evidence="1">Uncharacterized protein</fullName>
    </submittedName>
</protein>
<evidence type="ECO:0000313" key="1">
    <source>
        <dbReference type="EMBL" id="KAG6110519.1"/>
    </source>
</evidence>
<name>A0A9P7TR78_9HYPO</name>
<keyword evidence="2" id="KW-1185">Reference proteome</keyword>
<evidence type="ECO:0000313" key="2">
    <source>
        <dbReference type="Proteomes" id="UP000732380"/>
    </source>
</evidence>
<comment type="caution">
    <text evidence="1">The sequence shown here is derived from an EMBL/GenBank/DDBJ whole genome shotgun (WGS) entry which is preliminary data.</text>
</comment>
<proteinExistence type="predicted"/>